<dbReference type="InterPro" id="IPR019446">
    <property type="entry name" value="BMT5-like"/>
</dbReference>
<feature type="compositionally biased region" description="Basic and acidic residues" evidence="1">
    <location>
        <begin position="361"/>
        <end position="378"/>
    </location>
</feature>
<feature type="region of interest" description="Disordered" evidence="1">
    <location>
        <begin position="360"/>
        <end position="386"/>
    </location>
</feature>
<dbReference type="Proteomes" id="UP000265200">
    <property type="component" value="Chromosome 14"/>
</dbReference>
<reference evidence="3" key="4">
    <citation type="submission" date="2025-09" db="UniProtKB">
        <authorList>
            <consortium name="Ensembl"/>
        </authorList>
    </citation>
    <scope>IDENTIFICATION</scope>
    <source>
        <strain evidence="3">HSOK</strain>
    </source>
</reference>
<dbReference type="PANTHER" id="PTHR11538">
    <property type="entry name" value="PHENYLALANYL-TRNA SYNTHETASE"/>
    <property type="match status" value="1"/>
</dbReference>
<accession>A0A3P9JDN4</accession>
<evidence type="ECO:0000259" key="2">
    <source>
        <dbReference type="Pfam" id="PF10354"/>
    </source>
</evidence>
<reference evidence="3 4" key="2">
    <citation type="submission" date="2017-04" db="EMBL/GenBank/DDBJ databases">
        <title>CpG methylation of centromeres and impact of large insertions on vertebrate speciation.</title>
        <authorList>
            <person name="Ichikawa K."/>
            <person name="Yoshimura J."/>
            <person name="Morishita S."/>
        </authorList>
    </citation>
    <scope>NUCLEOTIDE SEQUENCE</scope>
    <source>
        <strain evidence="3 4">HSOK</strain>
    </source>
</reference>
<evidence type="ECO:0000256" key="1">
    <source>
        <dbReference type="SAM" id="MobiDB-lite"/>
    </source>
</evidence>
<dbReference type="GO" id="GO:0070042">
    <property type="term" value="F:rRNA (uridine-N3-)-methyltransferase activity"/>
    <property type="evidence" value="ECO:0007669"/>
    <property type="project" value="InterPro"/>
</dbReference>
<feature type="domain" description="25S rRNA (uridine-N(3))-methyltransferase BMT5-like" evidence="2">
    <location>
        <begin position="8"/>
        <end position="172"/>
    </location>
</feature>
<evidence type="ECO:0000313" key="4">
    <source>
        <dbReference type="Proteomes" id="UP000265200"/>
    </source>
</evidence>
<dbReference type="Ensembl" id="ENSORLT00015032953.1">
    <property type="protein sequence ID" value="ENSORLP00015030405.1"/>
    <property type="gene ID" value="ENSORLG00015014160.1"/>
</dbReference>
<proteinExistence type="predicted"/>
<organism evidence="3 4">
    <name type="scientific">Oryzias latipes</name>
    <name type="common">Japanese rice fish</name>
    <name type="synonym">Japanese killifish</name>
    <dbReference type="NCBI Taxonomy" id="8090"/>
    <lineage>
        <taxon>Eukaryota</taxon>
        <taxon>Metazoa</taxon>
        <taxon>Chordata</taxon>
        <taxon>Craniata</taxon>
        <taxon>Vertebrata</taxon>
        <taxon>Euteleostomi</taxon>
        <taxon>Actinopterygii</taxon>
        <taxon>Neopterygii</taxon>
        <taxon>Teleostei</taxon>
        <taxon>Neoteleostei</taxon>
        <taxon>Acanthomorphata</taxon>
        <taxon>Ovalentaria</taxon>
        <taxon>Atherinomorphae</taxon>
        <taxon>Beloniformes</taxon>
        <taxon>Adrianichthyidae</taxon>
        <taxon>Oryziinae</taxon>
        <taxon>Oryzias</taxon>
    </lineage>
</organism>
<reference evidence="3" key="3">
    <citation type="submission" date="2025-08" db="UniProtKB">
        <authorList>
            <consortium name="Ensembl"/>
        </authorList>
    </citation>
    <scope>IDENTIFICATION</scope>
    <source>
        <strain evidence="3">HSOK</strain>
    </source>
</reference>
<dbReference type="GO" id="GO:0070475">
    <property type="term" value="P:rRNA base methylation"/>
    <property type="evidence" value="ECO:0007669"/>
    <property type="project" value="InterPro"/>
</dbReference>
<dbReference type="AlphaFoldDB" id="A0A3P9JDN4"/>
<dbReference type="FunFam" id="3.40.50.150:FF:000361">
    <property type="entry name" value="Ferredoxin-fold anticodon-binding domain-containing protein 1 homolog"/>
    <property type="match status" value="1"/>
</dbReference>
<dbReference type="PANTHER" id="PTHR11538:SF26">
    <property type="entry name" value="FERREDOXIN-FOLD ANTICODON-BINDING DOMAIN-CONTAINING PROTEIN 1"/>
    <property type="match status" value="1"/>
</dbReference>
<protein>
    <submittedName>
        <fullName evidence="3">Ferredoxin-fold anticodon binding domain containing 1</fullName>
    </submittedName>
</protein>
<sequence length="667" mass="74516">MSHSRTVLLVGEGNFSFSASLCWMGKVTATCPQRQEEVLLFEGAASNISSITDSGGSVLFEVDCTRLAECPALRGRLFDRVLFNFPHCGRKSGVKKNKELLRNFFLSGVQVLTKDGEVHVSLCNGQGGTPADEPRREWHNSWQVVAMAAEAGLILSAVYPFDSNSPQGYKCTGYRSQDKGFRVEKALLHVFTRSQAYASPVRVEVEEVVEGEKIHYSAPAELSDFLFRKFLCLDSVHPVKLVQDFLLERLRKKWPVSMTTESIPYFIPAKRLQASCCGVDISQCYWVLPKDFRFGDDVGSLHTLTHLWSVSSTKEDTAKSKRAENFWSASLDLEVDLDFYVLRPSLLPYAEELLVTKQNRKKDVGPQRKSEEDDKRAGLEGNEFSEGLQDAPGTLYGVSEVVFRNVPISLWGLPAFHELVLRGVFPSEREPVKQLGHQLESLLAPFDVSITTEGEVLHLTAQPMGILGFVKFVNNRKASEMNEGRDSVKRRRETWRLRRSVSEAGEAADRTRTARTFQQNPGLRKMRKPGMTLKPQRLAQSQSVEEVRFGLLKAQQPLNACSPRASVRLYSATSPTAMRRLTTGNRCTTCCTGQECKHGNILPCTLSGPTHTYGYMPCRLVYMPTSCKQTRCWCSTLCVVSSPSAAASVNSTSTRLFVRSLACMWVV</sequence>
<reference key="1">
    <citation type="journal article" date="2007" name="Nature">
        <title>The medaka draft genome and insights into vertebrate genome evolution.</title>
        <authorList>
            <person name="Kasahara M."/>
            <person name="Naruse K."/>
            <person name="Sasaki S."/>
            <person name="Nakatani Y."/>
            <person name="Qu W."/>
            <person name="Ahsan B."/>
            <person name="Yamada T."/>
            <person name="Nagayasu Y."/>
            <person name="Doi K."/>
            <person name="Kasai Y."/>
            <person name="Jindo T."/>
            <person name="Kobayashi D."/>
            <person name="Shimada A."/>
            <person name="Toyoda A."/>
            <person name="Kuroki Y."/>
            <person name="Fujiyama A."/>
            <person name="Sasaki T."/>
            <person name="Shimizu A."/>
            <person name="Asakawa S."/>
            <person name="Shimizu N."/>
            <person name="Hashimoto S."/>
            <person name="Yang J."/>
            <person name="Lee Y."/>
            <person name="Matsushima K."/>
            <person name="Sugano S."/>
            <person name="Sakaizumi M."/>
            <person name="Narita T."/>
            <person name="Ohishi K."/>
            <person name="Haga S."/>
            <person name="Ohta F."/>
            <person name="Nomoto H."/>
            <person name="Nogata K."/>
            <person name="Morishita T."/>
            <person name="Endo T."/>
            <person name="Shin-I T."/>
            <person name="Takeda H."/>
            <person name="Morishita S."/>
            <person name="Kohara Y."/>
        </authorList>
    </citation>
    <scope>NUCLEOTIDE SEQUENCE [LARGE SCALE GENOMIC DNA]</scope>
    <source>
        <strain>Hd-rR</strain>
    </source>
</reference>
<evidence type="ECO:0000313" key="3">
    <source>
        <dbReference type="Ensembl" id="ENSORLP00015030405.1"/>
    </source>
</evidence>
<dbReference type="Pfam" id="PF10354">
    <property type="entry name" value="BMT5-like"/>
    <property type="match status" value="1"/>
</dbReference>
<name>A0A3P9JDN4_ORYLA</name>